<evidence type="ECO:0000256" key="1">
    <source>
        <dbReference type="SAM" id="MobiDB-lite"/>
    </source>
</evidence>
<sequence>MKRAVDLTFAELAEAGAAAAQQAADRAYAAGVTVSGTEQTDGPIVESGGSTDRERSRKKVAGRRR</sequence>
<organism evidence="2 3">
    <name type="scientific">Rhodopseudomonas palustris</name>
    <dbReference type="NCBI Taxonomy" id="1076"/>
    <lineage>
        <taxon>Bacteria</taxon>
        <taxon>Pseudomonadati</taxon>
        <taxon>Pseudomonadota</taxon>
        <taxon>Alphaproteobacteria</taxon>
        <taxon>Hyphomicrobiales</taxon>
        <taxon>Nitrobacteraceae</taxon>
        <taxon>Rhodopseudomonas</taxon>
    </lineage>
</organism>
<feature type="compositionally biased region" description="Basic residues" evidence="1">
    <location>
        <begin position="56"/>
        <end position="65"/>
    </location>
</feature>
<dbReference type="AlphaFoldDB" id="A0A933S1M5"/>
<dbReference type="Proteomes" id="UP000782519">
    <property type="component" value="Unassembled WGS sequence"/>
</dbReference>
<name>A0A933S1M5_RHOPL</name>
<evidence type="ECO:0000313" key="3">
    <source>
        <dbReference type="Proteomes" id="UP000782519"/>
    </source>
</evidence>
<reference evidence="2" key="1">
    <citation type="submission" date="2020-07" db="EMBL/GenBank/DDBJ databases">
        <title>Huge and variable diversity of episymbiotic CPR bacteria and DPANN archaea in groundwater ecosystems.</title>
        <authorList>
            <person name="He C.Y."/>
            <person name="Keren R."/>
            <person name="Whittaker M."/>
            <person name="Farag I.F."/>
            <person name="Doudna J."/>
            <person name="Cate J.H.D."/>
            <person name="Banfield J.F."/>
        </authorList>
    </citation>
    <scope>NUCLEOTIDE SEQUENCE</scope>
    <source>
        <strain evidence="2">NC_groundwater_1818_Pr3_B-0.1um_66_35</strain>
    </source>
</reference>
<accession>A0A933S1M5</accession>
<proteinExistence type="predicted"/>
<comment type="caution">
    <text evidence="2">The sequence shown here is derived from an EMBL/GenBank/DDBJ whole genome shotgun (WGS) entry which is preliminary data.</text>
</comment>
<evidence type="ECO:0000313" key="2">
    <source>
        <dbReference type="EMBL" id="MBI5131414.1"/>
    </source>
</evidence>
<feature type="region of interest" description="Disordered" evidence="1">
    <location>
        <begin position="26"/>
        <end position="65"/>
    </location>
</feature>
<gene>
    <name evidence="2" type="ORF">HZA66_18405</name>
</gene>
<protein>
    <submittedName>
        <fullName evidence="2">Uncharacterized protein</fullName>
    </submittedName>
</protein>
<dbReference type="EMBL" id="JACRJB010000052">
    <property type="protein sequence ID" value="MBI5131414.1"/>
    <property type="molecule type" value="Genomic_DNA"/>
</dbReference>